<feature type="transmembrane region" description="Helical" evidence="20">
    <location>
        <begin position="72"/>
        <end position="96"/>
    </location>
</feature>
<evidence type="ECO:0000256" key="2">
    <source>
        <dbReference type="ARBA" id="ARBA00009523"/>
    </source>
</evidence>
<evidence type="ECO:0000256" key="10">
    <source>
        <dbReference type="ARBA" id="ARBA00051323"/>
    </source>
</evidence>
<evidence type="ECO:0000256" key="7">
    <source>
        <dbReference type="ARBA" id="ARBA00022989"/>
    </source>
</evidence>
<keyword evidence="8 20" id="KW-0472">Membrane</keyword>
<evidence type="ECO:0000256" key="15">
    <source>
        <dbReference type="ARBA" id="ARBA00074336"/>
    </source>
</evidence>
<feature type="transmembrane region" description="Helical" evidence="20">
    <location>
        <begin position="458"/>
        <end position="477"/>
    </location>
</feature>
<dbReference type="PANTHER" id="PTHR11785:SF512">
    <property type="entry name" value="SOBREMESA, ISOFORM B"/>
    <property type="match status" value="1"/>
</dbReference>
<dbReference type="InterPro" id="IPR002293">
    <property type="entry name" value="AA/rel_permease1"/>
</dbReference>
<dbReference type="PIRSF" id="PIRSF006060">
    <property type="entry name" value="AA_transporter"/>
    <property type="match status" value="1"/>
</dbReference>
<evidence type="ECO:0000256" key="6">
    <source>
        <dbReference type="ARBA" id="ARBA00022692"/>
    </source>
</evidence>
<feature type="transmembrane region" description="Helical" evidence="20">
    <location>
        <begin position="117"/>
        <end position="143"/>
    </location>
</feature>
<dbReference type="Proteomes" id="UP001152320">
    <property type="component" value="Chromosome 5"/>
</dbReference>
<keyword evidence="6 20" id="KW-0812">Transmembrane</keyword>
<evidence type="ECO:0000256" key="16">
    <source>
        <dbReference type="ARBA" id="ARBA00079910"/>
    </source>
</evidence>
<comment type="subcellular location">
    <subcellularLocation>
        <location evidence="1">Apical cell membrane</location>
        <topology evidence="1">Multi-pass membrane protein</topology>
    </subcellularLocation>
</comment>
<name>A0A9Q1CA09_HOLLE</name>
<feature type="transmembrane region" description="Helical" evidence="20">
    <location>
        <begin position="204"/>
        <end position="225"/>
    </location>
</feature>
<feature type="transmembrane region" description="Helical" evidence="20">
    <location>
        <begin position="518"/>
        <end position="539"/>
    </location>
</feature>
<dbReference type="AlphaFoldDB" id="A0A9Q1CA09"/>
<feature type="transmembrane region" description="Helical" evidence="20">
    <location>
        <begin position="231"/>
        <end position="248"/>
    </location>
</feature>
<dbReference type="OrthoDB" id="5982228at2759"/>
<evidence type="ECO:0000256" key="14">
    <source>
        <dbReference type="ARBA" id="ARBA00052732"/>
    </source>
</evidence>
<evidence type="ECO:0000256" key="3">
    <source>
        <dbReference type="ARBA" id="ARBA00022448"/>
    </source>
</evidence>
<dbReference type="GO" id="GO:0016324">
    <property type="term" value="C:apical plasma membrane"/>
    <property type="evidence" value="ECO:0007669"/>
    <property type="project" value="UniProtKB-SubCell"/>
</dbReference>
<comment type="similarity">
    <text evidence="2">Belongs to the amino acid-polyamine-organocation (APC) superfamily.</text>
</comment>
<feature type="region of interest" description="Disordered" evidence="19">
    <location>
        <begin position="1"/>
        <end position="32"/>
    </location>
</feature>
<feature type="transmembrane region" description="Helical" evidence="20">
    <location>
        <begin position="363"/>
        <end position="386"/>
    </location>
</feature>
<dbReference type="InterPro" id="IPR050598">
    <property type="entry name" value="AminoAcid_Transporter"/>
</dbReference>
<feature type="transmembrane region" description="Helical" evidence="20">
    <location>
        <begin position="40"/>
        <end position="60"/>
    </location>
</feature>
<evidence type="ECO:0000256" key="17">
    <source>
        <dbReference type="ARBA" id="ARBA00083296"/>
    </source>
</evidence>
<feature type="compositionally biased region" description="Basic and acidic residues" evidence="19">
    <location>
        <begin position="1"/>
        <end position="12"/>
    </location>
</feature>
<comment type="catalytic activity">
    <reaction evidence="18">
        <text>L-phenylalanine(out) + L-arginine(in) = L-phenylalanine(in) + L-arginine(out)</text>
        <dbReference type="Rhea" id="RHEA:71067"/>
        <dbReference type="ChEBI" id="CHEBI:32682"/>
        <dbReference type="ChEBI" id="CHEBI:58095"/>
    </reaction>
    <physiologicalReaction direction="left-to-right" evidence="18">
        <dbReference type="Rhea" id="RHEA:71068"/>
    </physiologicalReaction>
</comment>
<sequence>MSTRSRGEKEDGNVNSFLDSPRARARNPSREGKVNLKRQVGLFSGIALIVGTMIGSGIFVSPVGVLRQTGSVGMSLIIWFVCGVLSTFGAACYMELGTMIPKSGGDLTYINETYSHVFGFLYTWMFMFLNRPASVAILALTLGEYLMTMFYGENLASCPPSPYMFKLAATGCICEFSSVGNHISGALCYAELGTIILKSGAEYVYLYEAFGAIPAYIFAWSSTLVFKPPQISIIALTFGAYMAESLISPDCGPTSVVAKLFAVLAILLITFVNCTSVKWATSVQNVFTVAKLLALAIIFVVGVVRICQGYTDYVSPSTIFEGSSTKVFAYGIAFYQGLWAYDGWNQLNYITEELIHPYRNLPLAIMIGIPMVTLIYILVNIAYFTVLSPTEMLSASAVAVTFANRTLGPMAWIIPFFVCCSTFGAANGTLFTAARLCYVAGREGQLVEILSMVHVKRITPAPALLFTSLLSILMLIPNDFDTLVNYFSFAAWLFYGLTTAAVLVLRWKHPDWKRPIKVPIIIPIIVVVASVYLVLAPIIDAPELEFLYAALFILAGLLFYFPFVHFGYRPRIMKHFTIFLQLLLEVAPSYYVSPEEDQDFGKKP</sequence>
<comment type="catalytic activity">
    <reaction evidence="10">
        <text>L-lysine(out) + L-arginine(in) = L-lysine(in) + L-arginine(out)</text>
        <dbReference type="Rhea" id="RHEA:70827"/>
        <dbReference type="ChEBI" id="CHEBI:32551"/>
        <dbReference type="ChEBI" id="CHEBI:32682"/>
    </reaction>
    <physiologicalReaction direction="left-to-right" evidence="10">
        <dbReference type="Rhea" id="RHEA:70828"/>
    </physiologicalReaction>
</comment>
<dbReference type="Pfam" id="PF13520">
    <property type="entry name" value="AA_permease_2"/>
    <property type="match status" value="2"/>
</dbReference>
<evidence type="ECO:0000313" key="22">
    <source>
        <dbReference type="Proteomes" id="UP001152320"/>
    </source>
</evidence>
<proteinExistence type="inferred from homology"/>
<evidence type="ECO:0000256" key="18">
    <source>
        <dbReference type="ARBA" id="ARBA00093193"/>
    </source>
</evidence>
<keyword evidence="5" id="KW-0597">Phosphoprotein</keyword>
<evidence type="ECO:0000256" key="4">
    <source>
        <dbReference type="ARBA" id="ARBA00022475"/>
    </source>
</evidence>
<feature type="transmembrane region" description="Helical" evidence="20">
    <location>
        <begin position="260"/>
        <end position="280"/>
    </location>
</feature>
<dbReference type="PANTHER" id="PTHR11785">
    <property type="entry name" value="AMINO ACID TRANSPORTER"/>
    <property type="match status" value="1"/>
</dbReference>
<evidence type="ECO:0000256" key="8">
    <source>
        <dbReference type="ARBA" id="ARBA00023136"/>
    </source>
</evidence>
<feature type="transmembrane region" description="Helical" evidence="20">
    <location>
        <begin position="412"/>
        <end position="438"/>
    </location>
</feature>
<feature type="transmembrane region" description="Helical" evidence="20">
    <location>
        <begin position="286"/>
        <end position="307"/>
    </location>
</feature>
<evidence type="ECO:0000256" key="20">
    <source>
        <dbReference type="SAM" id="Phobius"/>
    </source>
</evidence>
<keyword evidence="9" id="KW-1015">Disulfide bond</keyword>
<evidence type="ECO:0000256" key="13">
    <source>
        <dbReference type="ARBA" id="ARBA00052179"/>
    </source>
</evidence>
<organism evidence="21 22">
    <name type="scientific">Holothuria leucospilota</name>
    <name type="common">Black long sea cucumber</name>
    <name type="synonym">Mertensiothuria leucospilota</name>
    <dbReference type="NCBI Taxonomy" id="206669"/>
    <lineage>
        <taxon>Eukaryota</taxon>
        <taxon>Metazoa</taxon>
        <taxon>Echinodermata</taxon>
        <taxon>Eleutherozoa</taxon>
        <taxon>Echinozoa</taxon>
        <taxon>Holothuroidea</taxon>
        <taxon>Aspidochirotacea</taxon>
        <taxon>Aspidochirotida</taxon>
        <taxon>Holothuriidae</taxon>
        <taxon>Holothuria</taxon>
    </lineage>
</organism>
<dbReference type="FunFam" id="1.20.1740.10:FF:000015">
    <property type="entry name" value="B(0,+)-type amino acid transporter 1"/>
    <property type="match status" value="1"/>
</dbReference>
<evidence type="ECO:0000256" key="9">
    <source>
        <dbReference type="ARBA" id="ARBA00023157"/>
    </source>
</evidence>
<feature type="transmembrane region" description="Helical" evidence="20">
    <location>
        <begin position="483"/>
        <end position="506"/>
    </location>
</feature>
<evidence type="ECO:0000256" key="1">
    <source>
        <dbReference type="ARBA" id="ARBA00004424"/>
    </source>
</evidence>
<dbReference type="Gene3D" id="1.20.1740.10">
    <property type="entry name" value="Amino acid/polyamine transporter I"/>
    <property type="match status" value="2"/>
</dbReference>
<protein>
    <recommendedName>
        <fullName evidence="15">b(0,+)-type amino acid transporter 1</fullName>
    </recommendedName>
    <alternativeName>
        <fullName evidence="16">Glycoprotein-associated amino acid transporter b0,+AT1</fullName>
    </alternativeName>
    <alternativeName>
        <fullName evidence="17">Solute carrier family 7 member 9</fullName>
    </alternativeName>
</protein>
<keyword evidence="22" id="KW-1185">Reference proteome</keyword>
<evidence type="ECO:0000256" key="5">
    <source>
        <dbReference type="ARBA" id="ARBA00022553"/>
    </source>
</evidence>
<evidence type="ECO:0000256" key="11">
    <source>
        <dbReference type="ARBA" id="ARBA00051814"/>
    </source>
</evidence>
<comment type="catalytic activity">
    <reaction evidence="12">
        <text>L-histidine(out) + L-arginine(in) = L-histidine(in) + L-arginine(out)</text>
        <dbReference type="Rhea" id="RHEA:71063"/>
        <dbReference type="ChEBI" id="CHEBI:32682"/>
        <dbReference type="ChEBI" id="CHEBI:57595"/>
    </reaction>
    <physiologicalReaction direction="left-to-right" evidence="12">
        <dbReference type="Rhea" id="RHEA:71064"/>
    </physiologicalReaction>
</comment>
<dbReference type="EMBL" id="JAIZAY010000005">
    <property type="protein sequence ID" value="KAJ8041122.1"/>
    <property type="molecule type" value="Genomic_DNA"/>
</dbReference>
<gene>
    <name evidence="21" type="ORF">HOLleu_11849</name>
</gene>
<reference evidence="21" key="1">
    <citation type="submission" date="2021-10" db="EMBL/GenBank/DDBJ databases">
        <title>Tropical sea cucumber genome reveals ecological adaptation and Cuvierian tubules defense mechanism.</title>
        <authorList>
            <person name="Chen T."/>
        </authorList>
    </citation>
    <scope>NUCLEOTIDE SEQUENCE</scope>
    <source>
        <strain evidence="21">Nanhai2018</strain>
        <tissue evidence="21">Muscle</tissue>
    </source>
</reference>
<feature type="transmembrane region" description="Helical" evidence="20">
    <location>
        <begin position="545"/>
        <end position="564"/>
    </location>
</feature>
<evidence type="ECO:0000256" key="19">
    <source>
        <dbReference type="SAM" id="MobiDB-lite"/>
    </source>
</evidence>
<accession>A0A9Q1CA09</accession>
<evidence type="ECO:0000313" key="21">
    <source>
        <dbReference type="EMBL" id="KAJ8041122.1"/>
    </source>
</evidence>
<comment type="catalytic activity">
    <reaction evidence="11">
        <text>L-cystine(out) + L-arginine(in) = L-cystine(in) + L-arginine(out)</text>
        <dbReference type="Rhea" id="RHEA:71075"/>
        <dbReference type="ChEBI" id="CHEBI:32682"/>
        <dbReference type="ChEBI" id="CHEBI:35491"/>
    </reaction>
    <physiologicalReaction direction="left-to-right" evidence="11">
        <dbReference type="Rhea" id="RHEA:71076"/>
    </physiologicalReaction>
</comment>
<dbReference type="GO" id="GO:0015179">
    <property type="term" value="F:L-amino acid transmembrane transporter activity"/>
    <property type="evidence" value="ECO:0007669"/>
    <property type="project" value="TreeGrafter"/>
</dbReference>
<comment type="catalytic activity">
    <reaction evidence="13">
        <text>L-cysteine(out) + L-arginine(in) = L-cysteine(in) + L-arginine(out)</text>
        <dbReference type="Rhea" id="RHEA:71071"/>
        <dbReference type="ChEBI" id="CHEBI:32682"/>
        <dbReference type="ChEBI" id="CHEBI:35235"/>
    </reaction>
    <physiologicalReaction direction="left-to-right" evidence="13">
        <dbReference type="Rhea" id="RHEA:71072"/>
    </physiologicalReaction>
</comment>
<keyword evidence="7 20" id="KW-1133">Transmembrane helix</keyword>
<comment type="catalytic activity">
    <reaction evidence="14">
        <text>L-leucine(out) + L-arginine(in) = L-leucine(in) + L-arginine(out)</text>
        <dbReference type="Rhea" id="RHEA:71059"/>
        <dbReference type="ChEBI" id="CHEBI:32682"/>
        <dbReference type="ChEBI" id="CHEBI:57427"/>
    </reaction>
    <physiologicalReaction direction="left-to-right" evidence="14">
        <dbReference type="Rhea" id="RHEA:71060"/>
    </physiologicalReaction>
</comment>
<comment type="caution">
    <text evidence="21">The sequence shown here is derived from an EMBL/GenBank/DDBJ whole genome shotgun (WGS) entry which is preliminary data.</text>
</comment>
<keyword evidence="3" id="KW-0813">Transport</keyword>
<evidence type="ECO:0000256" key="12">
    <source>
        <dbReference type="ARBA" id="ARBA00051835"/>
    </source>
</evidence>
<keyword evidence="4" id="KW-1003">Cell membrane</keyword>